<dbReference type="Gene3D" id="1.20.140.10">
    <property type="entry name" value="Butyryl-CoA Dehydrogenase, subunit A, domain 3"/>
    <property type="match status" value="1"/>
</dbReference>
<protein>
    <submittedName>
        <fullName evidence="3">Acyl-CoA dehydrogenase, putative DBT sulfur dioxygenase</fullName>
    </submittedName>
    <submittedName>
        <fullName evidence="4">Putative Acyl-CoA dehydrogenase, DBT sulfur dioxygenase</fullName>
    </submittedName>
</protein>
<dbReference type="SUPFAM" id="SSF56645">
    <property type="entry name" value="Acyl-CoA dehydrogenase NM domain-like"/>
    <property type="match status" value="1"/>
</dbReference>
<evidence type="ECO:0000313" key="5">
    <source>
        <dbReference type="Proteomes" id="UP000255168"/>
    </source>
</evidence>
<dbReference type="GO" id="GO:0008470">
    <property type="term" value="F:3-methylbutanoyl-CoA dehydrogenase activity"/>
    <property type="evidence" value="ECO:0007669"/>
    <property type="project" value="TreeGrafter"/>
</dbReference>
<dbReference type="Proteomes" id="UP000256710">
    <property type="component" value="Unassembled WGS sequence"/>
</dbReference>
<dbReference type="Pfam" id="PF08028">
    <property type="entry name" value="Acyl-CoA_dh_2"/>
    <property type="match status" value="1"/>
</dbReference>
<dbReference type="EMBL" id="LT984806">
    <property type="protein sequence ID" value="SPD46817.1"/>
    <property type="molecule type" value="Genomic_DNA"/>
</dbReference>
<dbReference type="InterPro" id="IPR013107">
    <property type="entry name" value="Acyl-CoA_DH_C"/>
</dbReference>
<dbReference type="PANTHER" id="PTHR43884:SF12">
    <property type="entry name" value="ISOVALERYL-COA DEHYDROGENASE, MITOCHONDRIAL-RELATED"/>
    <property type="match status" value="1"/>
</dbReference>
<dbReference type="AlphaFoldDB" id="A0A375H9A9"/>
<sequence length="412" mass="43914">MPHPLPASPSAHAAPTFSSLAERFRPVFAQIAAGALERERTRTLAHDAIALLRDARFGALRVPREHGGLGASASQLFALLIELGAADSNLPQILRAHFGFIERLHAEIAPARRAPWLRLAAQGVIFGNAAMERGDGRLGRYRTTLAPDGAGGWRLDGEKYYSTGTLYADWIAVSATRTDDGSPAYVLVRADAAGVDRLDDWHGFGQRLSASGTTRFLDVAVPDAHVLSFSRTDPTTVTACFQLVHLATLAGIARAIERDAAAFVRERKRVYSNGSAPTAAEDPLVQQVVGQLSGVAFVAQATVSAVAAKLDQIDALRQRGEAVPGALLQDVELDASRAQVGMLDLVLGAASRLFDVGGASALDAAHQLDRHWRNARTLASHNPAIYKARIVGDHAINGTAPTYYWSVGTRAA</sequence>
<dbReference type="Gene3D" id="1.10.540.10">
    <property type="entry name" value="Acyl-CoA dehydrogenase/oxidase, N-terminal domain"/>
    <property type="match status" value="1"/>
</dbReference>
<keyword evidence="1" id="KW-0560">Oxidoreductase</keyword>
<dbReference type="EMBL" id="OFTC01000006">
    <property type="protein sequence ID" value="SOZ34818.1"/>
    <property type="molecule type" value="Genomic_DNA"/>
</dbReference>
<feature type="domain" description="Acyl-CoA dehydrogenase C-terminal" evidence="2">
    <location>
        <begin position="244"/>
        <end position="382"/>
    </location>
</feature>
<organism evidence="4 5">
    <name type="scientific">Cupriavidus neocaledonicus</name>
    <dbReference type="NCBI Taxonomy" id="1040979"/>
    <lineage>
        <taxon>Bacteria</taxon>
        <taxon>Pseudomonadati</taxon>
        <taxon>Pseudomonadota</taxon>
        <taxon>Betaproteobacteria</taxon>
        <taxon>Burkholderiales</taxon>
        <taxon>Burkholderiaceae</taxon>
        <taxon>Cupriavidus</taxon>
    </lineage>
</organism>
<evidence type="ECO:0000313" key="4">
    <source>
        <dbReference type="EMBL" id="SPD46817.1"/>
    </source>
</evidence>
<dbReference type="InterPro" id="IPR036250">
    <property type="entry name" value="AcylCo_DH-like_C"/>
</dbReference>
<dbReference type="Gene3D" id="2.40.110.10">
    <property type="entry name" value="Butyryl-CoA Dehydrogenase, subunit A, domain 2"/>
    <property type="match status" value="1"/>
</dbReference>
<proteinExistence type="predicted"/>
<dbReference type="SUPFAM" id="SSF47203">
    <property type="entry name" value="Acyl-CoA dehydrogenase C-terminal domain-like"/>
    <property type="match status" value="1"/>
</dbReference>
<evidence type="ECO:0000256" key="1">
    <source>
        <dbReference type="ARBA" id="ARBA00023002"/>
    </source>
</evidence>
<keyword evidence="4" id="KW-0223">Dioxygenase</keyword>
<dbReference type="Proteomes" id="UP000255168">
    <property type="component" value="Chromosome I"/>
</dbReference>
<keyword evidence="6" id="KW-1185">Reference proteome</keyword>
<dbReference type="GO" id="GO:0051213">
    <property type="term" value="F:dioxygenase activity"/>
    <property type="evidence" value="ECO:0007669"/>
    <property type="project" value="UniProtKB-KW"/>
</dbReference>
<dbReference type="PIRSF" id="PIRSF016578">
    <property type="entry name" value="HsaA"/>
    <property type="match status" value="1"/>
</dbReference>
<reference evidence="5 6" key="1">
    <citation type="submission" date="2018-01" db="EMBL/GenBank/DDBJ databases">
        <authorList>
            <person name="Clerissi C."/>
        </authorList>
    </citation>
    <scope>NUCLEOTIDE SEQUENCE [LARGE SCALE GENOMIC DNA]</scope>
    <source>
        <strain evidence="3">Cupriavidus taiwanensis STM 6082</strain>
        <strain evidence="4">Cupriavidus taiwanensis STM 6160</strain>
    </source>
</reference>
<accession>A0A375H9A9</accession>
<dbReference type="PANTHER" id="PTHR43884">
    <property type="entry name" value="ACYL-COA DEHYDROGENASE"/>
    <property type="match status" value="1"/>
</dbReference>
<gene>
    <name evidence="3" type="ORF">CBM2605_A140048</name>
    <name evidence="4" type="ORF">CBM2607_11757</name>
</gene>
<dbReference type="GO" id="GO:0006552">
    <property type="term" value="P:L-leucine catabolic process"/>
    <property type="evidence" value="ECO:0007669"/>
    <property type="project" value="TreeGrafter"/>
</dbReference>
<evidence type="ECO:0000259" key="2">
    <source>
        <dbReference type="Pfam" id="PF08028"/>
    </source>
</evidence>
<dbReference type="GO" id="GO:0050660">
    <property type="term" value="F:flavin adenine dinucleotide binding"/>
    <property type="evidence" value="ECO:0007669"/>
    <property type="project" value="InterPro"/>
</dbReference>
<dbReference type="InterPro" id="IPR037069">
    <property type="entry name" value="AcylCoA_DH/ox_N_sf"/>
</dbReference>
<name>A0A375H9A9_9BURK</name>
<dbReference type="InterPro" id="IPR046373">
    <property type="entry name" value="Acyl-CoA_Oxase/DH_mid-dom_sf"/>
</dbReference>
<evidence type="ECO:0000313" key="3">
    <source>
        <dbReference type="EMBL" id="SOZ34818.1"/>
    </source>
</evidence>
<dbReference type="InterPro" id="IPR009100">
    <property type="entry name" value="AcylCoA_DH/oxidase_NM_dom_sf"/>
</dbReference>
<dbReference type="RefSeq" id="WP_026163930.1">
    <property type="nucleotide sequence ID" value="NZ_AQUR01000073.1"/>
</dbReference>
<evidence type="ECO:0000313" key="6">
    <source>
        <dbReference type="Proteomes" id="UP000256710"/>
    </source>
</evidence>